<comment type="caution">
    <text evidence="1">The sequence shown here is derived from an EMBL/GenBank/DDBJ whole genome shotgun (WGS) entry which is preliminary data.</text>
</comment>
<evidence type="ECO:0000313" key="2">
    <source>
        <dbReference type="Proteomes" id="UP001372338"/>
    </source>
</evidence>
<proteinExistence type="predicted"/>
<organism evidence="1 2">
    <name type="scientific">Crotalaria pallida</name>
    <name type="common">Smooth rattlebox</name>
    <name type="synonym">Crotalaria striata</name>
    <dbReference type="NCBI Taxonomy" id="3830"/>
    <lineage>
        <taxon>Eukaryota</taxon>
        <taxon>Viridiplantae</taxon>
        <taxon>Streptophyta</taxon>
        <taxon>Embryophyta</taxon>
        <taxon>Tracheophyta</taxon>
        <taxon>Spermatophyta</taxon>
        <taxon>Magnoliopsida</taxon>
        <taxon>eudicotyledons</taxon>
        <taxon>Gunneridae</taxon>
        <taxon>Pentapetalae</taxon>
        <taxon>rosids</taxon>
        <taxon>fabids</taxon>
        <taxon>Fabales</taxon>
        <taxon>Fabaceae</taxon>
        <taxon>Papilionoideae</taxon>
        <taxon>50 kb inversion clade</taxon>
        <taxon>genistoids sensu lato</taxon>
        <taxon>core genistoids</taxon>
        <taxon>Crotalarieae</taxon>
        <taxon>Crotalaria</taxon>
    </lineage>
</organism>
<protein>
    <submittedName>
        <fullName evidence="1">Uncharacterized protein</fullName>
    </submittedName>
</protein>
<keyword evidence="2" id="KW-1185">Reference proteome</keyword>
<dbReference type="Proteomes" id="UP001372338">
    <property type="component" value="Unassembled WGS sequence"/>
</dbReference>
<evidence type="ECO:0000313" key="1">
    <source>
        <dbReference type="EMBL" id="KAK7270423.1"/>
    </source>
</evidence>
<name>A0AAN9FEM6_CROPI</name>
<reference evidence="1 2" key="1">
    <citation type="submission" date="2024-01" db="EMBL/GenBank/DDBJ databases">
        <title>The genomes of 5 underutilized Papilionoideae crops provide insights into root nodulation and disease resistanc.</title>
        <authorList>
            <person name="Yuan L."/>
        </authorList>
    </citation>
    <scope>NUCLEOTIDE SEQUENCE [LARGE SCALE GENOMIC DNA]</scope>
    <source>
        <strain evidence="1">ZHUSHIDOU_FW_LH</strain>
        <tissue evidence="1">Leaf</tissue>
    </source>
</reference>
<dbReference type="AlphaFoldDB" id="A0AAN9FEM6"/>
<dbReference type="EMBL" id="JAYWIO010000004">
    <property type="protein sequence ID" value="KAK7270423.1"/>
    <property type="molecule type" value="Genomic_DNA"/>
</dbReference>
<gene>
    <name evidence="1" type="ORF">RIF29_23545</name>
</gene>
<accession>A0AAN9FEM6</accession>
<sequence length="98" mass="11270">MLKKGKQHGEDTEHVVYGEEYFIIMKIWHLSTAVMLSGQLTCGKFSFALSSQQENVNLFVLEGVGHCPHDDGLELVNSTLFPFPFQFPFHRFLTYVLF</sequence>